<dbReference type="Gene3D" id="3.40.91.50">
    <property type="match status" value="1"/>
</dbReference>
<keyword evidence="1" id="KW-0540">Nuclease</keyword>
<reference evidence="2 3" key="3">
    <citation type="submission" date="2019-11" db="EMBL/GenBank/DDBJ databases">
        <title>Growth characteristics of pneumococcus vary with the chemical composition of the capsule and with environmental conditions.</title>
        <authorList>
            <person name="Tothpal A."/>
            <person name="Desobry K."/>
            <person name="Joshi S."/>
            <person name="Wyllie A.L."/>
            <person name="Weinberger D.M."/>
        </authorList>
    </citation>
    <scope>NUCLEOTIDE SEQUENCE [LARGE SCALE GENOMIC DNA]</scope>
    <source>
        <strain evidence="2">Pnumococcus23A</strain>
        <strain evidence="3">pnumococcus23A</strain>
    </source>
</reference>
<dbReference type="InterPro" id="IPR018573">
    <property type="entry name" value="Restrct_endonuc_II_AlwI"/>
</dbReference>
<gene>
    <name evidence="2" type="ORF">GM537_00420</name>
</gene>
<organism evidence="1">
    <name type="scientific">Streptococcus pneumoniae</name>
    <dbReference type="NCBI Taxonomy" id="1313"/>
    <lineage>
        <taxon>Bacteria</taxon>
        <taxon>Bacillati</taxon>
        <taxon>Bacillota</taxon>
        <taxon>Bacilli</taxon>
        <taxon>Lactobacillales</taxon>
        <taxon>Streptococcaceae</taxon>
        <taxon>Streptococcus</taxon>
    </lineage>
</organism>
<dbReference type="GO" id="GO:0004519">
    <property type="term" value="F:endonuclease activity"/>
    <property type="evidence" value="ECO:0007669"/>
    <property type="project" value="UniProtKB-KW"/>
</dbReference>
<dbReference type="AlphaFoldDB" id="A0A098AQ05"/>
<dbReference type="REBASE" id="97803">
    <property type="entry name" value="SpnFOR95ORFAP"/>
</dbReference>
<proteinExistence type="predicted"/>
<keyword evidence="1" id="KW-0378">Hydrolase</keyword>
<dbReference type="RefSeq" id="WP_001237274.1">
    <property type="nucleotide sequence ID" value="NZ_CFCN01000003.1"/>
</dbReference>
<dbReference type="Proteomes" id="UP000490982">
    <property type="component" value="Unassembled WGS sequence"/>
</dbReference>
<reference evidence="1" key="2">
    <citation type="submission" date="2014-10" db="EMBL/GenBank/DDBJ databases">
        <title>Contrasting mechanisms driving short-term and long-term diversification of pneumococci.</title>
        <authorList>
            <person name="Croucher N.J."/>
            <person name="Coupland P.C."/>
            <person name="Stevenson A.E."/>
            <person name="Callendrello A."/>
            <person name="Bentley S.D."/>
            <person name="Hanage W.P."/>
        </authorList>
    </citation>
    <scope>NUCLEOTIDE SEQUENCE</scope>
    <source>
        <strain evidence="1">FOR95</strain>
    </source>
</reference>
<sequence>MRLKESTSIFNMGDTSIRVKEVVPIYKQILKTLQKHNQSNQKWNNESQASFYSSVLSDFAKAETEDGINLFGNLKRNEITGLDKRGRTLTNALVKIGFINYDRKLSQVGLNYISETEQAFDKLEELFGLTIDNLVYFRQLLKLRIYDSNSDKYFYNFRFALAFLNRYSKVPVRDFLWIVESIKPNFSEEKIKVIIDNYQSVYDNNKTFEQYRDEEFANHILIPERVDEARKMFSIKNFSDENFKKLFPNRKNSNKSLEYKSFVLSIINFTEEKTERSFEEMMSLSKQDAIKKAFGDGKAVFKYKNKDSIQDFITKNSDNPLLSGQYLDIYYAFTWSKHNDLIKEYSDMCKRIFSLSGVISFNQGIVSLGRPWIFPKLFSLLNGNFKLSGEASYEEYENDIKSSFYQDICISDILELSYTQVLEIQNQIAEEFGIADISNIKQFVADKQEREFREFVEQEFGITKVSEVLSFISQRNDKKVQELVTDNALVPTIFEYILAIAWYYISDKKFQLRKSMQLTFSADNLPLSHAGGNKGDIEIEYSDKMLLLEATLMDKSTQKRGELEPVIRHSVNLALSTNKPLQTIFVANEVDDNVVNIFRATSFIQLNGTLTKGSVKGLNIFALTIPEIINILDRKINEQRIFEKLDDFSTIEPYRIENGWREEIVSEILA</sequence>
<dbReference type="EMBL" id="LK020709">
    <property type="protein sequence ID" value="CDQ47612.1"/>
    <property type="molecule type" value="Genomic_DNA"/>
</dbReference>
<dbReference type="EMBL" id="WNHS01000001">
    <property type="protein sequence ID" value="MTW23385.1"/>
    <property type="molecule type" value="Genomic_DNA"/>
</dbReference>
<dbReference type="Pfam" id="PF09491">
    <property type="entry name" value="RE_AlwI"/>
    <property type="match status" value="1"/>
</dbReference>
<evidence type="ECO:0000313" key="3">
    <source>
        <dbReference type="Proteomes" id="UP000490982"/>
    </source>
</evidence>
<evidence type="ECO:0000313" key="1">
    <source>
        <dbReference type="EMBL" id="CDQ47612.1"/>
    </source>
</evidence>
<reference evidence="1" key="1">
    <citation type="submission" date="2014-04" db="EMBL/GenBank/DDBJ databases">
        <authorList>
            <person name="Croucher N."/>
        </authorList>
    </citation>
    <scope>NUCLEOTIDE SEQUENCE</scope>
    <source>
        <strain evidence="1">FOR95</strain>
    </source>
</reference>
<accession>A0A098AQ05</accession>
<keyword evidence="1" id="KW-0255">Endonuclease</keyword>
<protein>
    <submittedName>
        <fullName evidence="2">AlwI family type II restriction endonuclease</fullName>
    </submittedName>
    <submittedName>
        <fullName evidence="1">Putative type II restriction endonuclease</fullName>
    </submittedName>
</protein>
<evidence type="ECO:0000313" key="2">
    <source>
        <dbReference type="EMBL" id="MTW23385.1"/>
    </source>
</evidence>
<name>A0A098AQ05_STREE</name>